<sequence length="367" mass="42307">MGTILLVFFIFVSLVNLIYFFSFFSFSTSGLKNKLHPELPVSVIICAKNEEENLKNFLPSILEQNYPEFEVIVINDASSDNTLEVIEEFQKIDPRIRIVDVQNNEAFWANKKYALTLGIKKAKNQHLLFTDADCAPQSKNWIKEMSRNFQPGNTIVLGYGGYFQHSGSFLNKLIRFETLLTAIQYFSYARLGSPYMGVGRNLAYTSSQFYELKGFANHLHLRSGDDDLFVNEAATAENTAICFHPDSITRSVPKNNFSEWFHQKKRHVSVAGNYKTKHKILLSAFYIFRVLFWLLFAALLILQVYPKIALSILGIKLITEAFVYFKAADKLNEKDVVWLFPFLDLFLIFLQLVIFISNLISKPKHWK</sequence>
<proteinExistence type="inferred from homology"/>
<keyword evidence="2 6" id="KW-0328">Glycosyltransferase</keyword>
<evidence type="ECO:0000256" key="4">
    <source>
        <dbReference type="SAM" id="Phobius"/>
    </source>
</evidence>
<keyword evidence="4" id="KW-0812">Transmembrane</keyword>
<evidence type="ECO:0000256" key="1">
    <source>
        <dbReference type="ARBA" id="ARBA00006739"/>
    </source>
</evidence>
<dbReference type="InterPro" id="IPR001173">
    <property type="entry name" value="Glyco_trans_2-like"/>
</dbReference>
<comment type="caution">
    <text evidence="6">The sequence shown here is derived from an EMBL/GenBank/DDBJ whole genome shotgun (WGS) entry which is preliminary data.</text>
</comment>
<feature type="transmembrane region" description="Helical" evidence="4">
    <location>
        <begin position="337"/>
        <end position="360"/>
    </location>
</feature>
<organism evidence="6 7">
    <name type="scientific">Christiangramia sediminis</name>
    <dbReference type="NCBI Taxonomy" id="2881336"/>
    <lineage>
        <taxon>Bacteria</taxon>
        <taxon>Pseudomonadati</taxon>
        <taxon>Bacteroidota</taxon>
        <taxon>Flavobacteriia</taxon>
        <taxon>Flavobacteriales</taxon>
        <taxon>Flavobacteriaceae</taxon>
        <taxon>Christiangramia</taxon>
    </lineage>
</organism>
<dbReference type="GO" id="GO:0016757">
    <property type="term" value="F:glycosyltransferase activity"/>
    <property type="evidence" value="ECO:0007669"/>
    <property type="project" value="UniProtKB-KW"/>
</dbReference>
<dbReference type="RefSeq" id="WP_229339725.1">
    <property type="nucleotide sequence ID" value="NZ_JAJBZG010000002.1"/>
</dbReference>
<dbReference type="EC" id="2.4.-.-" evidence="6"/>
<dbReference type="Proteomes" id="UP001139414">
    <property type="component" value="Unassembled WGS sequence"/>
</dbReference>
<name>A0A9X1RYB2_9FLAO</name>
<feature type="transmembrane region" description="Helical" evidence="4">
    <location>
        <begin position="6"/>
        <end position="26"/>
    </location>
</feature>
<feature type="transmembrane region" description="Helical" evidence="4">
    <location>
        <begin position="280"/>
        <end position="302"/>
    </location>
</feature>
<evidence type="ECO:0000256" key="2">
    <source>
        <dbReference type="ARBA" id="ARBA00022676"/>
    </source>
</evidence>
<feature type="domain" description="Glycosyltransferase 2-like" evidence="5">
    <location>
        <begin position="42"/>
        <end position="171"/>
    </location>
</feature>
<dbReference type="EMBL" id="JAJBZG010000002">
    <property type="protein sequence ID" value="MCB7481100.1"/>
    <property type="molecule type" value="Genomic_DNA"/>
</dbReference>
<comment type="similarity">
    <text evidence="1">Belongs to the glycosyltransferase 2 family.</text>
</comment>
<evidence type="ECO:0000313" key="6">
    <source>
        <dbReference type="EMBL" id="MCB7481100.1"/>
    </source>
</evidence>
<reference evidence="6" key="1">
    <citation type="submission" date="2021-10" db="EMBL/GenBank/DDBJ databases">
        <title>Gramella sp. ASW11-100T, isolated from marine sediment.</title>
        <authorList>
            <person name="Xia C."/>
        </authorList>
    </citation>
    <scope>NUCLEOTIDE SEQUENCE</scope>
    <source>
        <strain evidence="6">ASW11-100</strain>
    </source>
</reference>
<accession>A0A9X1RYB2</accession>
<evidence type="ECO:0000313" key="7">
    <source>
        <dbReference type="Proteomes" id="UP001139414"/>
    </source>
</evidence>
<gene>
    <name evidence="6" type="ORF">LGQ90_07475</name>
</gene>
<evidence type="ECO:0000256" key="3">
    <source>
        <dbReference type="ARBA" id="ARBA00022679"/>
    </source>
</evidence>
<dbReference type="SUPFAM" id="SSF53448">
    <property type="entry name" value="Nucleotide-diphospho-sugar transferases"/>
    <property type="match status" value="1"/>
</dbReference>
<keyword evidence="4" id="KW-1133">Transmembrane helix</keyword>
<keyword evidence="3 6" id="KW-0808">Transferase</keyword>
<keyword evidence="7" id="KW-1185">Reference proteome</keyword>
<dbReference type="PANTHER" id="PTHR43630:SF1">
    <property type="entry name" value="POLY-BETA-1,6-N-ACETYL-D-GLUCOSAMINE SYNTHASE"/>
    <property type="match status" value="1"/>
</dbReference>
<keyword evidence="4" id="KW-0472">Membrane</keyword>
<dbReference type="AlphaFoldDB" id="A0A9X1RYB2"/>
<dbReference type="InterPro" id="IPR029044">
    <property type="entry name" value="Nucleotide-diphossugar_trans"/>
</dbReference>
<evidence type="ECO:0000259" key="5">
    <source>
        <dbReference type="Pfam" id="PF00535"/>
    </source>
</evidence>
<dbReference type="PANTHER" id="PTHR43630">
    <property type="entry name" value="POLY-BETA-1,6-N-ACETYL-D-GLUCOSAMINE SYNTHASE"/>
    <property type="match status" value="1"/>
</dbReference>
<protein>
    <submittedName>
        <fullName evidence="6">Glycosyltransferase</fullName>
        <ecNumber evidence="6">2.4.-.-</ecNumber>
    </submittedName>
</protein>
<dbReference type="Pfam" id="PF00535">
    <property type="entry name" value="Glycos_transf_2"/>
    <property type="match status" value="1"/>
</dbReference>
<dbReference type="Gene3D" id="3.90.550.10">
    <property type="entry name" value="Spore Coat Polysaccharide Biosynthesis Protein SpsA, Chain A"/>
    <property type="match status" value="1"/>
</dbReference>